<evidence type="ECO:0000256" key="1">
    <source>
        <dbReference type="SAM" id="Coils"/>
    </source>
</evidence>
<gene>
    <name evidence="3" type="ORF">N7G274_006262</name>
</gene>
<feature type="compositionally biased region" description="Basic and acidic residues" evidence="2">
    <location>
        <begin position="579"/>
        <end position="595"/>
    </location>
</feature>
<dbReference type="Proteomes" id="UP001590950">
    <property type="component" value="Unassembled WGS sequence"/>
</dbReference>
<evidence type="ECO:0000256" key="2">
    <source>
        <dbReference type="SAM" id="MobiDB-lite"/>
    </source>
</evidence>
<dbReference type="EMBL" id="JBEFKJ010000019">
    <property type="protein sequence ID" value="KAL2040804.1"/>
    <property type="molecule type" value="Genomic_DNA"/>
</dbReference>
<dbReference type="PANTHER" id="PTHR38790">
    <property type="entry name" value="2EXR DOMAIN-CONTAINING PROTEIN-RELATED"/>
    <property type="match status" value="1"/>
</dbReference>
<keyword evidence="4" id="KW-1185">Reference proteome</keyword>
<evidence type="ECO:0000313" key="4">
    <source>
        <dbReference type="Proteomes" id="UP001590950"/>
    </source>
</evidence>
<organism evidence="3 4">
    <name type="scientific">Stereocaulon virgatum</name>
    <dbReference type="NCBI Taxonomy" id="373712"/>
    <lineage>
        <taxon>Eukaryota</taxon>
        <taxon>Fungi</taxon>
        <taxon>Dikarya</taxon>
        <taxon>Ascomycota</taxon>
        <taxon>Pezizomycotina</taxon>
        <taxon>Lecanoromycetes</taxon>
        <taxon>OSLEUM clade</taxon>
        <taxon>Lecanoromycetidae</taxon>
        <taxon>Lecanorales</taxon>
        <taxon>Lecanorineae</taxon>
        <taxon>Stereocaulaceae</taxon>
        <taxon>Stereocaulon</taxon>
    </lineage>
</organism>
<evidence type="ECO:0000313" key="3">
    <source>
        <dbReference type="EMBL" id="KAL2040804.1"/>
    </source>
</evidence>
<name>A0ABR4A7T8_9LECA</name>
<sequence length="604" mass="69067">MSSRGEVTIYIRSILQLHPLVSHDNISSVYTIHLPRHLANVPPELQLPTLFTLLQHPPLFLPTANRHQSIIEAYIMPKATRKKQAVTKTNNAKTIALIRKNVETSLLLRLPSEVREKILVDLVGENLIHVKYLIREELNNARLAEGESFDDDHGARMAYHSSSPSRIDDKRIQGAFRHAICVAEQSEHHTYVELIKGYATVSSSGSATFSDEHSEFRHKHCQDICNNANFNALTIDLNVLGVCRQLYEEANFFLWATNIFSFDDPLSFHRFLGSLNPAQKRNITGLHFNFGLGDVKDVYHLNTLEQWEIALRMPYLNMLRGIEYLHLCLEQRSQYYNLHWDNDQSYEWAKKQLNEDLEPIFRLCTLLAKNITVVFTRNAALDTSNLWFGWTAEQKKDYGESIRTRLQDPNDRELLKAEIEARNQQAKLDHAYFSWERALWAEKRATRLELSAKEASDEIETYKDKVEEARKEAMKAARMKLKAADGHQAIYNQSKLDLNAAKLRASNAIRLADRSRATAAKRAAIYQRAEARVGDHAAVAKLNAKQELDTEDDDSSFADESDDEDTEEFDSMSEVDSNDGVRDSDVEMGEGRDIDNESELSDDS</sequence>
<feature type="region of interest" description="Disordered" evidence="2">
    <location>
        <begin position="544"/>
        <end position="604"/>
    </location>
</feature>
<protein>
    <recommendedName>
        <fullName evidence="5">F-box domain-containing protein</fullName>
    </recommendedName>
</protein>
<comment type="caution">
    <text evidence="3">The sequence shown here is derived from an EMBL/GenBank/DDBJ whole genome shotgun (WGS) entry which is preliminary data.</text>
</comment>
<reference evidence="3 4" key="1">
    <citation type="submission" date="2024-09" db="EMBL/GenBank/DDBJ databases">
        <title>Rethinking Asexuality: The Enigmatic Case of Functional Sexual Genes in Lepraria (Stereocaulaceae).</title>
        <authorList>
            <person name="Doellman M."/>
            <person name="Sun Y."/>
            <person name="Barcenas-Pena A."/>
            <person name="Lumbsch H.T."/>
            <person name="Grewe F."/>
        </authorList>
    </citation>
    <scope>NUCLEOTIDE SEQUENCE [LARGE SCALE GENOMIC DNA]</scope>
    <source>
        <strain evidence="3 4">Mercado 3170</strain>
    </source>
</reference>
<keyword evidence="1" id="KW-0175">Coiled coil</keyword>
<proteinExistence type="predicted"/>
<feature type="coiled-coil region" evidence="1">
    <location>
        <begin position="445"/>
        <end position="479"/>
    </location>
</feature>
<feature type="compositionally biased region" description="Acidic residues" evidence="2">
    <location>
        <begin position="549"/>
        <end position="577"/>
    </location>
</feature>
<evidence type="ECO:0008006" key="5">
    <source>
        <dbReference type="Google" id="ProtNLM"/>
    </source>
</evidence>
<accession>A0ABR4A7T8</accession>